<dbReference type="PANTHER" id="PTHR30292">
    <property type="entry name" value="UNCHARACTERIZED PROTEIN YBGL-RELATED"/>
    <property type="match status" value="1"/>
</dbReference>
<proteinExistence type="predicted"/>
<reference evidence="1 3" key="2">
    <citation type="journal article" date="2013" name="Nature">
        <title>Insights into bilaterian evolution from three spiralian genomes.</title>
        <authorList>
            <person name="Simakov O."/>
            <person name="Marletaz F."/>
            <person name="Cho S.J."/>
            <person name="Edsinger-Gonzales E."/>
            <person name="Havlak P."/>
            <person name="Hellsten U."/>
            <person name="Kuo D.H."/>
            <person name="Larsson T."/>
            <person name="Lv J."/>
            <person name="Arendt D."/>
            <person name="Savage R."/>
            <person name="Osoegawa K."/>
            <person name="de Jong P."/>
            <person name="Grimwood J."/>
            <person name="Chapman J.A."/>
            <person name="Shapiro H."/>
            <person name="Aerts A."/>
            <person name="Otillar R.P."/>
            <person name="Terry A.Y."/>
            <person name="Boore J.L."/>
            <person name="Grigoriev I.V."/>
            <person name="Lindberg D.R."/>
            <person name="Seaver E.C."/>
            <person name="Weisblat D.A."/>
            <person name="Putnam N.H."/>
            <person name="Rokhsar D.S."/>
        </authorList>
    </citation>
    <scope>NUCLEOTIDE SEQUENCE</scope>
    <source>
        <strain evidence="1 3">I ESC-2004</strain>
    </source>
</reference>
<dbReference type="EMBL" id="KB308562">
    <property type="protein sequence ID" value="ELT97408.1"/>
    <property type="molecule type" value="Genomic_DNA"/>
</dbReference>
<dbReference type="HOGENOM" id="CLU_069535_0_0_1"/>
<dbReference type="Pfam" id="PF03746">
    <property type="entry name" value="LamB_YcsF"/>
    <property type="match status" value="1"/>
</dbReference>
<evidence type="ECO:0000313" key="2">
    <source>
        <dbReference type="EnsemblMetazoa" id="CapteP138462"/>
    </source>
</evidence>
<dbReference type="OMA" id="VCIHGDT"/>
<dbReference type="Proteomes" id="UP000014760">
    <property type="component" value="Unassembled WGS sequence"/>
</dbReference>
<accession>R7TU30</accession>
<evidence type="ECO:0008006" key="4">
    <source>
        <dbReference type="Google" id="ProtNLM"/>
    </source>
</evidence>
<dbReference type="NCBIfam" id="NF003814">
    <property type="entry name" value="PRK05406.1-3"/>
    <property type="match status" value="1"/>
</dbReference>
<organism evidence="1">
    <name type="scientific">Capitella teleta</name>
    <name type="common">Polychaete worm</name>
    <dbReference type="NCBI Taxonomy" id="283909"/>
    <lineage>
        <taxon>Eukaryota</taxon>
        <taxon>Metazoa</taxon>
        <taxon>Spiralia</taxon>
        <taxon>Lophotrochozoa</taxon>
        <taxon>Annelida</taxon>
        <taxon>Polychaeta</taxon>
        <taxon>Sedentaria</taxon>
        <taxon>Scolecida</taxon>
        <taxon>Capitellidae</taxon>
        <taxon>Capitella</taxon>
    </lineage>
</organism>
<dbReference type="InterPro" id="IPR005501">
    <property type="entry name" value="LamB/YcsF/PxpA-like"/>
</dbReference>
<dbReference type="OrthoDB" id="8300560at2759"/>
<dbReference type="Gene3D" id="3.20.20.370">
    <property type="entry name" value="Glycoside hydrolase/deacetylase"/>
    <property type="match status" value="1"/>
</dbReference>
<dbReference type="SUPFAM" id="SSF88713">
    <property type="entry name" value="Glycoside hydrolase/deacetylase"/>
    <property type="match status" value="1"/>
</dbReference>
<dbReference type="InterPro" id="IPR011330">
    <property type="entry name" value="Glyco_hydro/deAcase_b/a-brl"/>
</dbReference>
<dbReference type="EnsemblMetazoa" id="CapteT138462">
    <property type="protein sequence ID" value="CapteP138462"/>
    <property type="gene ID" value="CapteG138462"/>
</dbReference>
<reference evidence="2" key="3">
    <citation type="submission" date="2015-06" db="UniProtKB">
        <authorList>
            <consortium name="EnsemblMetazoa"/>
        </authorList>
    </citation>
    <scope>IDENTIFICATION</scope>
</reference>
<gene>
    <name evidence="1" type="ORF">CAPTEDRAFT_138462</name>
</gene>
<name>R7TU30_CAPTE</name>
<reference evidence="3" key="1">
    <citation type="submission" date="2012-12" db="EMBL/GenBank/DDBJ databases">
        <authorList>
            <person name="Hellsten U."/>
            <person name="Grimwood J."/>
            <person name="Chapman J.A."/>
            <person name="Shapiro H."/>
            <person name="Aerts A."/>
            <person name="Otillar R.P."/>
            <person name="Terry A.Y."/>
            <person name="Boore J.L."/>
            <person name="Simakov O."/>
            <person name="Marletaz F."/>
            <person name="Cho S.-J."/>
            <person name="Edsinger-Gonzales E."/>
            <person name="Havlak P."/>
            <person name="Kuo D.-H."/>
            <person name="Larsson T."/>
            <person name="Lv J."/>
            <person name="Arendt D."/>
            <person name="Savage R."/>
            <person name="Osoegawa K."/>
            <person name="de Jong P."/>
            <person name="Lindberg D.R."/>
            <person name="Seaver E.C."/>
            <person name="Weisblat D.A."/>
            <person name="Putnam N.H."/>
            <person name="Grigoriev I.V."/>
            <person name="Rokhsar D.S."/>
        </authorList>
    </citation>
    <scope>NUCLEOTIDE SEQUENCE</scope>
    <source>
        <strain evidence="3">I ESC-2004</strain>
    </source>
</reference>
<dbReference type="PANTHER" id="PTHR30292:SF0">
    <property type="entry name" value="5-OXOPROLINASE SUBUNIT A"/>
    <property type="match status" value="1"/>
</dbReference>
<evidence type="ECO:0000313" key="3">
    <source>
        <dbReference type="Proteomes" id="UP000014760"/>
    </source>
</evidence>
<protein>
    <recommendedName>
        <fullName evidence="4">LamB/YcsF family protein</fullName>
    </recommendedName>
</protein>
<dbReference type="STRING" id="283909.R7TU30"/>
<feature type="non-terminal residue" evidence="1">
    <location>
        <position position="1"/>
    </location>
</feature>
<keyword evidence="3" id="KW-1185">Reference proteome</keyword>
<sequence>KAVKLNCDMGESFGSWQMGNDEVVMPWIDMANIACGFHASDPDIMSDTVKHAVGCGVTVGAHPGYNDKMGFGRRPIPHSSDNIKHLVAYQVGALDAICQQHGTRVKYIKPHGALYHEMMNNPDVFEAIVIAAANMDIKPALMIQAMGNNEQHQKTADRYLVPLIYEAYADRAYDDSGLLVSRSEPGAVHQDSAMILQQVEDLLSGEIKTAQGNRLKLKADTLCVHGDNPESIALIKKVHQLLRSIDSSS</sequence>
<dbReference type="GO" id="GO:0005975">
    <property type="term" value="P:carbohydrate metabolic process"/>
    <property type="evidence" value="ECO:0007669"/>
    <property type="project" value="InterPro"/>
</dbReference>
<evidence type="ECO:0000313" key="1">
    <source>
        <dbReference type="EMBL" id="ELT97408.1"/>
    </source>
</evidence>
<dbReference type="EMBL" id="AMQN01027558">
    <property type="status" value="NOT_ANNOTATED_CDS"/>
    <property type="molecule type" value="Genomic_DNA"/>
</dbReference>
<dbReference type="NCBIfam" id="NF003816">
    <property type="entry name" value="PRK05406.1-5"/>
    <property type="match status" value="1"/>
</dbReference>
<dbReference type="AlphaFoldDB" id="R7TU30"/>
<dbReference type="CDD" id="cd10787">
    <property type="entry name" value="LamB_YcsF_like"/>
    <property type="match status" value="1"/>
</dbReference>